<dbReference type="Proteomes" id="UP000005753">
    <property type="component" value="Chromosome"/>
</dbReference>
<proteinExistence type="predicted"/>
<evidence type="ECO:0000313" key="2">
    <source>
        <dbReference type="Proteomes" id="UP000005753"/>
    </source>
</evidence>
<evidence type="ECO:0008006" key="3">
    <source>
        <dbReference type="Google" id="ProtNLM"/>
    </source>
</evidence>
<dbReference type="HOGENOM" id="CLU_071023_1_0_9"/>
<dbReference type="EMBL" id="CM001487">
    <property type="protein sequence ID" value="EIM57595.1"/>
    <property type="molecule type" value="Genomic_DNA"/>
</dbReference>
<reference evidence="1 2" key="1">
    <citation type="submission" date="2010-08" db="EMBL/GenBank/DDBJ databases">
        <authorList>
            <consortium name="US DOE Joint Genome Institute (JGI-PGF)"/>
            <person name="Lucas S."/>
            <person name="Copeland A."/>
            <person name="Lapidus A."/>
            <person name="Cheng J.-F."/>
            <person name="Bruce D."/>
            <person name="Goodwin L."/>
            <person name="Pitluck S."/>
            <person name="Land M.L."/>
            <person name="Hauser L."/>
            <person name="Chang Y.-J."/>
            <person name="Anderson I.J."/>
            <person name="Johnson E."/>
            <person name="Mulhopadhyay B."/>
            <person name="Kyrpides N."/>
            <person name="Woyke T.J."/>
        </authorList>
    </citation>
    <scope>NUCLEOTIDE SEQUENCE [LARGE SCALE GENOMIC DNA]</scope>
    <source>
        <strain evidence="1 2">6</strain>
    </source>
</reference>
<dbReference type="STRING" id="633697.EubceDRAFT1_1818"/>
<accession>I5AUX2</accession>
<organism evidence="1 2">
    <name type="scientific">Eubacterium cellulosolvens (strain ATCC 43171 / JCM 9499 / 6)</name>
    <name type="common">Cillobacterium cellulosolvens</name>
    <dbReference type="NCBI Taxonomy" id="633697"/>
    <lineage>
        <taxon>Bacteria</taxon>
        <taxon>Bacillati</taxon>
        <taxon>Bacillota</taxon>
        <taxon>Clostridia</taxon>
        <taxon>Eubacteriales</taxon>
        <taxon>Eubacteriaceae</taxon>
        <taxon>Eubacterium</taxon>
    </lineage>
</organism>
<reference evidence="1 2" key="2">
    <citation type="submission" date="2012-02" db="EMBL/GenBank/DDBJ databases">
        <title>Improved High-Quality Draft sequence of Eubacterium cellulosolvens 6.</title>
        <authorList>
            <consortium name="US DOE Joint Genome Institute"/>
            <person name="Lucas S."/>
            <person name="Han J."/>
            <person name="Lapidus A."/>
            <person name="Cheng J.-F."/>
            <person name="Goodwin L."/>
            <person name="Pitluck S."/>
            <person name="Peters L."/>
            <person name="Mikhailova N."/>
            <person name="Gu W."/>
            <person name="Detter J.C."/>
            <person name="Han C."/>
            <person name="Tapia R."/>
            <person name="Land M."/>
            <person name="Hauser L."/>
            <person name="Kyrpides N."/>
            <person name="Ivanova N."/>
            <person name="Pagani I."/>
            <person name="Johnson E."/>
            <person name="Mukhopadhyay B."/>
            <person name="Anderson I."/>
            <person name="Woyke T."/>
        </authorList>
    </citation>
    <scope>NUCLEOTIDE SEQUENCE [LARGE SCALE GENOMIC DNA]</scope>
    <source>
        <strain evidence="1 2">6</strain>
    </source>
</reference>
<dbReference type="AlphaFoldDB" id="I5AUX2"/>
<evidence type="ECO:0000313" key="1">
    <source>
        <dbReference type="EMBL" id="EIM57595.1"/>
    </source>
</evidence>
<protein>
    <recommendedName>
        <fullName evidence="3">PD-(D/E)XK nuclease family transposase</fullName>
    </recommendedName>
</protein>
<sequence length="266" mass="31076">MTVEQKIERIKQFRPVDDVFFEVFAKDIPFDQEMLRIILNDENLIVEDVIVQSDERNLYGRSVRLDALCILGNRARCNVEVQRSDNDNHVKRVRYNASMITVKESDAGTDYSRIPEVYVVYISEFDIFEKNKTVYHIEKVIKETGDTIDDGLHEIFVNTKVHDGTEIAEFMKHFTETRFEDRRFPCFTSAVKAIKYTEGGRESMCKLMEEYSREVAREEAIDATIRTALKFKVPTEQIVQDLHDEYGLDSDTALKRIEDYQKTKTA</sequence>
<keyword evidence="2" id="KW-1185">Reference proteome</keyword>
<dbReference type="eggNOG" id="ENOG502ZAMH">
    <property type="taxonomic scope" value="Bacteria"/>
</dbReference>
<dbReference type="Pfam" id="PF12784">
    <property type="entry name" value="PDDEXK_2"/>
    <property type="match status" value="1"/>
</dbReference>
<name>I5AUX2_EUBC6</name>
<gene>
    <name evidence="1" type="ORF">EubceDRAFT1_1818</name>
</gene>